<evidence type="ECO:0000256" key="11">
    <source>
        <dbReference type="ARBA" id="ARBA00023049"/>
    </source>
</evidence>
<feature type="transmembrane region" description="Helical" evidence="14">
    <location>
        <begin position="259"/>
        <end position="278"/>
    </location>
</feature>
<dbReference type="PROSITE" id="PS00674">
    <property type="entry name" value="AAA"/>
    <property type="match status" value="1"/>
</dbReference>
<dbReference type="SUPFAM" id="SSF140990">
    <property type="entry name" value="FtsH protease domain-like"/>
    <property type="match status" value="1"/>
</dbReference>
<keyword evidence="7" id="KW-0547">Nucleotide-binding</keyword>
<accession>J3NSY7</accession>
<evidence type="ECO:0000313" key="18">
    <source>
        <dbReference type="Proteomes" id="UP000006039"/>
    </source>
</evidence>
<evidence type="ECO:0000256" key="7">
    <source>
        <dbReference type="ARBA" id="ARBA00022741"/>
    </source>
</evidence>
<dbReference type="PANTHER" id="PTHR23076:SF97">
    <property type="entry name" value="ATP-DEPENDENT ZINC METALLOPROTEASE YME1L1"/>
    <property type="match status" value="1"/>
</dbReference>
<evidence type="ECO:0000256" key="10">
    <source>
        <dbReference type="ARBA" id="ARBA00022840"/>
    </source>
</evidence>
<dbReference type="GeneID" id="20344844"/>
<evidence type="ECO:0000256" key="8">
    <source>
        <dbReference type="ARBA" id="ARBA00022801"/>
    </source>
</evidence>
<dbReference type="GO" id="GO:0004222">
    <property type="term" value="F:metalloendopeptidase activity"/>
    <property type="evidence" value="ECO:0007669"/>
    <property type="project" value="InterPro"/>
</dbReference>
<evidence type="ECO:0000256" key="14">
    <source>
        <dbReference type="SAM" id="Phobius"/>
    </source>
</evidence>
<dbReference type="CDD" id="cd19501">
    <property type="entry name" value="RecA-like_FtsH"/>
    <property type="match status" value="1"/>
</dbReference>
<sequence>MALQTSARQGLAVASSELGPSIAVAVLAARTIRPSSAPTTPTPSFLRDAALRSPSSTLSRLNGHIGLSARCYSTVAARPLQPQPRAFVPTAMRLHPAFQSRTPVHVYNVFPKRFFSSSISRSLLANREEVANRNPGSPTAQNAFYQVLLKANMPAIVVERFQSGRFASNDVTLESYHRALGMISSAAANSGAVPGAAPGTVSIAGAAGQSTPQIQAIGQAVAAHARGAGGSTATQAPGGPIHVVVNESFFGNVFRWVKFAAWFGLIAYVCMVVLSIAFEMVTTVKKTGNKVNSEVKAEKQTTKFGDVHGCDEAKEELLELVEFLKNPALFSTLGGKPPKGVLLVGPPGTGKTLLARAVAGEAGVPFHYMSGSEFDEVFVGVGARRVRDLFAAAKTHAPSIIFIDELDAIGAKRNARDAAYVKQTLNQLLTELDGFNQDSGVIIIGATNFPELLDPALTRPGRFDRHVRVDLPDVRGRIAILKHHARKIKASPAVNLEAIALVTSGLSGAELENIVNQAAIHASKAKKAAVDTVDFDWAKDKVIMGAEKRSMVIDPTEKEMTAYHEAGHALIRYYSKTSTMSLYKVTILPRGQTLGHTAYLPPLDRYSKTAKDYFSDIEAALGGLIAERLQYGPDGQTSGVSQDLVVATSLAYAMVARFGMSEKLGPMEFHSRFEYLSPATRELVESEVQRTLKDAQDRGIKLLTEKRKELDLLAKALVEYETLDVKEVEKVIRGEELVGRTKMPKGAVIMRPAGPSPLEGMTPFPGPGETETGGPPPPPVAPPPVGKTC</sequence>
<dbReference type="VEuPathDB" id="FungiDB:GGTG_04386"/>
<dbReference type="STRING" id="644352.J3NSY7"/>
<comment type="similarity">
    <text evidence="4">In the N-terminal section; belongs to the AAA ATPase family.</text>
</comment>
<comment type="cofactor">
    <cofactor evidence="1">
        <name>Zn(2+)</name>
        <dbReference type="ChEBI" id="CHEBI:29105"/>
    </cofactor>
</comment>
<dbReference type="Proteomes" id="UP000006039">
    <property type="component" value="Unassembled WGS sequence"/>
</dbReference>
<keyword evidence="12 14" id="KW-0472">Membrane</keyword>
<dbReference type="Pfam" id="PF17862">
    <property type="entry name" value="AAA_lid_3"/>
    <property type="match status" value="1"/>
</dbReference>
<dbReference type="InterPro" id="IPR005936">
    <property type="entry name" value="FtsH"/>
</dbReference>
<dbReference type="HOGENOM" id="CLU_000688_9_3_1"/>
<evidence type="ECO:0000256" key="3">
    <source>
        <dbReference type="ARBA" id="ARBA00010044"/>
    </source>
</evidence>
<dbReference type="FunFam" id="3.40.50.300:FF:000175">
    <property type="entry name" value="ATP-dependent zinc metalloprotease FTSH 4"/>
    <property type="match status" value="1"/>
</dbReference>
<dbReference type="FunCoup" id="J3NSY7">
    <property type="interactions" value="1063"/>
</dbReference>
<keyword evidence="14" id="KW-0812">Transmembrane</keyword>
<dbReference type="OrthoDB" id="1413014at2759"/>
<dbReference type="AlphaFoldDB" id="J3NSY7"/>
<dbReference type="FunFam" id="1.10.8.60:FF:000001">
    <property type="entry name" value="ATP-dependent zinc metalloprotease FtsH"/>
    <property type="match status" value="1"/>
</dbReference>
<keyword evidence="11" id="KW-0482">Metalloprotease</keyword>
<dbReference type="eggNOG" id="KOG0734">
    <property type="taxonomic scope" value="Eukaryota"/>
</dbReference>
<evidence type="ECO:0000313" key="17">
    <source>
        <dbReference type="EnsemblFungi" id="EJT79300"/>
    </source>
</evidence>
<dbReference type="InterPro" id="IPR000642">
    <property type="entry name" value="Peptidase_M41"/>
</dbReference>
<dbReference type="GO" id="GO:0006457">
    <property type="term" value="P:protein folding"/>
    <property type="evidence" value="ECO:0007669"/>
    <property type="project" value="EnsemblFungi"/>
</dbReference>
<dbReference type="GO" id="GO:0141164">
    <property type="term" value="P:mitochondrial protein quality control"/>
    <property type="evidence" value="ECO:0007669"/>
    <property type="project" value="EnsemblFungi"/>
</dbReference>
<protein>
    <recommendedName>
        <fullName evidence="15">AAA+ ATPase domain-containing protein</fullName>
    </recommendedName>
</protein>
<keyword evidence="9" id="KW-0862">Zinc</keyword>
<dbReference type="InterPro" id="IPR048438">
    <property type="entry name" value="Yme1-like_N"/>
</dbReference>
<evidence type="ECO:0000259" key="15">
    <source>
        <dbReference type="SMART" id="SM00382"/>
    </source>
</evidence>
<dbReference type="GO" id="GO:0031942">
    <property type="term" value="C:i-AAA complex"/>
    <property type="evidence" value="ECO:0007669"/>
    <property type="project" value="EnsemblFungi"/>
</dbReference>
<dbReference type="InterPro" id="IPR041569">
    <property type="entry name" value="AAA_lid_3"/>
</dbReference>
<dbReference type="Pfam" id="PF00004">
    <property type="entry name" value="AAA"/>
    <property type="match status" value="1"/>
</dbReference>
<dbReference type="SMART" id="SM00382">
    <property type="entry name" value="AAA"/>
    <property type="match status" value="1"/>
</dbReference>
<dbReference type="RefSeq" id="XP_009220445.1">
    <property type="nucleotide sequence ID" value="XM_009222181.1"/>
</dbReference>
<dbReference type="Pfam" id="PF21232">
    <property type="entry name" value="Yme1-like_N"/>
    <property type="match status" value="1"/>
</dbReference>
<name>J3NSY7_GAET3</name>
<comment type="similarity">
    <text evidence="3">In the C-terminal section; belongs to the peptidase M41 family.</text>
</comment>
<dbReference type="EMBL" id="GL385396">
    <property type="protein sequence ID" value="EJT79300.1"/>
    <property type="molecule type" value="Genomic_DNA"/>
</dbReference>
<feature type="compositionally biased region" description="Pro residues" evidence="13">
    <location>
        <begin position="774"/>
        <end position="789"/>
    </location>
</feature>
<dbReference type="Gene3D" id="3.40.50.300">
    <property type="entry name" value="P-loop containing nucleotide triphosphate hydrolases"/>
    <property type="match status" value="1"/>
</dbReference>
<evidence type="ECO:0000256" key="5">
    <source>
        <dbReference type="ARBA" id="ARBA00022670"/>
    </source>
</evidence>
<dbReference type="PANTHER" id="PTHR23076">
    <property type="entry name" value="METALLOPROTEASE M41 FTSH"/>
    <property type="match status" value="1"/>
</dbReference>
<dbReference type="Pfam" id="PF01434">
    <property type="entry name" value="Peptidase_M41"/>
    <property type="match status" value="1"/>
</dbReference>
<dbReference type="GO" id="GO:0004176">
    <property type="term" value="F:ATP-dependent peptidase activity"/>
    <property type="evidence" value="ECO:0007669"/>
    <property type="project" value="EnsemblFungi"/>
</dbReference>
<reference evidence="18" key="1">
    <citation type="submission" date="2010-07" db="EMBL/GenBank/DDBJ databases">
        <title>The genome sequence of Gaeumannomyces graminis var. tritici strain R3-111a-1.</title>
        <authorList>
            <consortium name="The Broad Institute Genome Sequencing Platform"/>
            <person name="Ma L.-J."/>
            <person name="Dead R."/>
            <person name="Young S."/>
            <person name="Zeng Q."/>
            <person name="Koehrsen M."/>
            <person name="Alvarado L."/>
            <person name="Berlin A."/>
            <person name="Chapman S.B."/>
            <person name="Chen Z."/>
            <person name="Freedman E."/>
            <person name="Gellesch M."/>
            <person name="Goldberg J."/>
            <person name="Griggs A."/>
            <person name="Gujja S."/>
            <person name="Heilman E.R."/>
            <person name="Heiman D."/>
            <person name="Hepburn T."/>
            <person name="Howarth C."/>
            <person name="Jen D."/>
            <person name="Larson L."/>
            <person name="Mehta T."/>
            <person name="Neiman D."/>
            <person name="Pearson M."/>
            <person name="Roberts A."/>
            <person name="Saif S."/>
            <person name="Shea T."/>
            <person name="Shenoy N."/>
            <person name="Sisk P."/>
            <person name="Stolte C."/>
            <person name="Sykes S."/>
            <person name="Walk T."/>
            <person name="White J."/>
            <person name="Yandava C."/>
            <person name="Haas B."/>
            <person name="Nusbaum C."/>
            <person name="Birren B."/>
        </authorList>
    </citation>
    <scope>NUCLEOTIDE SEQUENCE [LARGE SCALE GENOMIC DNA]</scope>
    <source>
        <strain evidence="18">R3-111a-1</strain>
    </source>
</reference>
<dbReference type="GO" id="GO:0046872">
    <property type="term" value="F:metal ion binding"/>
    <property type="evidence" value="ECO:0007669"/>
    <property type="project" value="UniProtKB-KW"/>
</dbReference>
<evidence type="ECO:0000256" key="12">
    <source>
        <dbReference type="ARBA" id="ARBA00023136"/>
    </source>
</evidence>
<proteinExistence type="inferred from homology"/>
<dbReference type="InterPro" id="IPR003959">
    <property type="entry name" value="ATPase_AAA_core"/>
</dbReference>
<dbReference type="GO" id="GO:0016887">
    <property type="term" value="F:ATP hydrolysis activity"/>
    <property type="evidence" value="ECO:0007669"/>
    <property type="project" value="InterPro"/>
</dbReference>
<organism evidence="16">
    <name type="scientific">Gaeumannomyces tritici (strain R3-111a-1)</name>
    <name type="common">Wheat and barley take-all root rot fungus</name>
    <name type="synonym">Gaeumannomyces graminis var. tritici</name>
    <dbReference type="NCBI Taxonomy" id="644352"/>
    <lineage>
        <taxon>Eukaryota</taxon>
        <taxon>Fungi</taxon>
        <taxon>Dikarya</taxon>
        <taxon>Ascomycota</taxon>
        <taxon>Pezizomycotina</taxon>
        <taxon>Sordariomycetes</taxon>
        <taxon>Sordariomycetidae</taxon>
        <taxon>Magnaporthales</taxon>
        <taxon>Magnaporthaceae</taxon>
        <taxon>Gaeumannomyces</taxon>
    </lineage>
</organism>
<dbReference type="Gene3D" id="1.20.58.760">
    <property type="entry name" value="Peptidase M41"/>
    <property type="match status" value="1"/>
</dbReference>
<keyword evidence="5" id="KW-0645">Protease</keyword>
<evidence type="ECO:0000313" key="16">
    <source>
        <dbReference type="EMBL" id="EJT79300.1"/>
    </source>
</evidence>
<reference evidence="16" key="3">
    <citation type="submission" date="2010-09" db="EMBL/GenBank/DDBJ databases">
        <title>Annotation of Gaeumannomyces graminis var. tritici R3-111a-1.</title>
        <authorList>
            <consortium name="The Broad Institute Genome Sequencing Platform"/>
            <person name="Ma L.-J."/>
            <person name="Dead R."/>
            <person name="Young S.K."/>
            <person name="Zeng Q."/>
            <person name="Gargeya S."/>
            <person name="Fitzgerald M."/>
            <person name="Haas B."/>
            <person name="Abouelleil A."/>
            <person name="Alvarado L."/>
            <person name="Arachchi H.M."/>
            <person name="Berlin A."/>
            <person name="Brown A."/>
            <person name="Chapman S.B."/>
            <person name="Chen Z."/>
            <person name="Dunbar C."/>
            <person name="Freedman E."/>
            <person name="Gearin G."/>
            <person name="Gellesch M."/>
            <person name="Goldberg J."/>
            <person name="Griggs A."/>
            <person name="Gujja S."/>
            <person name="Heiman D."/>
            <person name="Howarth C."/>
            <person name="Larson L."/>
            <person name="Lui A."/>
            <person name="MacDonald P.J.P."/>
            <person name="Mehta T."/>
            <person name="Montmayeur A."/>
            <person name="Murphy C."/>
            <person name="Neiman D."/>
            <person name="Pearson M."/>
            <person name="Priest M."/>
            <person name="Roberts A."/>
            <person name="Saif S."/>
            <person name="Shea T."/>
            <person name="Shenoy N."/>
            <person name="Sisk P."/>
            <person name="Stolte C."/>
            <person name="Sykes S."/>
            <person name="Yandava C."/>
            <person name="Wortman J."/>
            <person name="Nusbaum C."/>
            <person name="Birren B."/>
        </authorList>
    </citation>
    <scope>NUCLEOTIDE SEQUENCE</scope>
    <source>
        <strain evidence="16">R3-111a-1</strain>
    </source>
</reference>
<evidence type="ECO:0000256" key="13">
    <source>
        <dbReference type="SAM" id="MobiDB-lite"/>
    </source>
</evidence>
<feature type="region of interest" description="Disordered" evidence="13">
    <location>
        <begin position="748"/>
        <end position="789"/>
    </location>
</feature>
<keyword evidence="8" id="KW-0378">Hydrolase</keyword>
<dbReference type="InterPro" id="IPR027417">
    <property type="entry name" value="P-loop_NTPase"/>
</dbReference>
<reference evidence="17" key="4">
    <citation type="journal article" date="2015" name="G3 (Bethesda)">
        <title>Genome sequences of three phytopathogenic species of the Magnaporthaceae family of fungi.</title>
        <authorList>
            <person name="Okagaki L.H."/>
            <person name="Nunes C.C."/>
            <person name="Sailsbery J."/>
            <person name="Clay B."/>
            <person name="Brown D."/>
            <person name="John T."/>
            <person name="Oh Y."/>
            <person name="Young N."/>
            <person name="Fitzgerald M."/>
            <person name="Haas B.J."/>
            <person name="Zeng Q."/>
            <person name="Young S."/>
            <person name="Adiconis X."/>
            <person name="Fan L."/>
            <person name="Levin J.Z."/>
            <person name="Mitchell T.K."/>
            <person name="Okubara P.A."/>
            <person name="Farman M.L."/>
            <person name="Kohn L.M."/>
            <person name="Birren B."/>
            <person name="Ma L.-J."/>
            <person name="Dean R.A."/>
        </authorList>
    </citation>
    <scope>NUCLEOTIDE SEQUENCE</scope>
    <source>
        <strain evidence="17">R3-111a-1</strain>
    </source>
</reference>
<dbReference type="GO" id="GO:0045041">
    <property type="term" value="P:protein import into mitochondrial intermembrane space"/>
    <property type="evidence" value="ECO:0007669"/>
    <property type="project" value="EnsemblFungi"/>
</dbReference>
<dbReference type="InterPro" id="IPR037219">
    <property type="entry name" value="Peptidase_M41-like"/>
</dbReference>
<gene>
    <name evidence="17" type="primary">20344844</name>
    <name evidence="16" type="ORF">GGTG_04386</name>
</gene>
<dbReference type="HAMAP" id="MF_01458">
    <property type="entry name" value="FtsH"/>
    <property type="match status" value="1"/>
</dbReference>
<evidence type="ECO:0000256" key="1">
    <source>
        <dbReference type="ARBA" id="ARBA00001947"/>
    </source>
</evidence>
<evidence type="ECO:0000256" key="9">
    <source>
        <dbReference type="ARBA" id="ARBA00022833"/>
    </source>
</evidence>
<dbReference type="SUPFAM" id="SSF52540">
    <property type="entry name" value="P-loop containing nucleoside triphosphate hydrolases"/>
    <property type="match status" value="1"/>
</dbReference>
<reference evidence="16" key="2">
    <citation type="submission" date="2010-07" db="EMBL/GenBank/DDBJ databases">
        <authorList>
            <consortium name="The Broad Institute Genome Sequencing Platform"/>
            <consortium name="Broad Institute Genome Sequencing Center for Infectious Disease"/>
            <person name="Ma L.-J."/>
            <person name="Dead R."/>
            <person name="Young S."/>
            <person name="Zeng Q."/>
            <person name="Koehrsen M."/>
            <person name="Alvarado L."/>
            <person name="Berlin A."/>
            <person name="Chapman S.B."/>
            <person name="Chen Z."/>
            <person name="Freedman E."/>
            <person name="Gellesch M."/>
            <person name="Goldberg J."/>
            <person name="Griggs A."/>
            <person name="Gujja S."/>
            <person name="Heilman E.R."/>
            <person name="Heiman D."/>
            <person name="Hepburn T."/>
            <person name="Howarth C."/>
            <person name="Jen D."/>
            <person name="Larson L."/>
            <person name="Mehta T."/>
            <person name="Neiman D."/>
            <person name="Pearson M."/>
            <person name="Roberts A."/>
            <person name="Saif S."/>
            <person name="Shea T."/>
            <person name="Shenoy N."/>
            <person name="Sisk P."/>
            <person name="Stolte C."/>
            <person name="Sykes S."/>
            <person name="Walk T."/>
            <person name="White J."/>
            <person name="Yandava C."/>
            <person name="Haas B."/>
            <person name="Nusbaum C."/>
            <person name="Birren B."/>
        </authorList>
    </citation>
    <scope>NUCLEOTIDE SEQUENCE</scope>
    <source>
        <strain evidence="16">R3-111a-1</strain>
    </source>
</reference>
<keyword evidence="14" id="KW-1133">Transmembrane helix</keyword>
<keyword evidence="6" id="KW-0479">Metal-binding</keyword>
<dbReference type="EnsemblFungi" id="EJT79300">
    <property type="protein sequence ID" value="EJT79300"/>
    <property type="gene ID" value="GGTG_04386"/>
</dbReference>
<evidence type="ECO:0000256" key="2">
    <source>
        <dbReference type="ARBA" id="ARBA00004370"/>
    </source>
</evidence>
<keyword evidence="18" id="KW-1185">Reference proteome</keyword>
<dbReference type="GO" id="GO:0033619">
    <property type="term" value="P:membrane protein proteolysis"/>
    <property type="evidence" value="ECO:0007669"/>
    <property type="project" value="EnsemblFungi"/>
</dbReference>
<dbReference type="InterPro" id="IPR003960">
    <property type="entry name" value="ATPase_AAA_CS"/>
</dbReference>
<feature type="compositionally biased region" description="Low complexity" evidence="13">
    <location>
        <begin position="759"/>
        <end position="773"/>
    </location>
</feature>
<dbReference type="GO" id="GO:0030150">
    <property type="term" value="P:protein import into mitochondrial matrix"/>
    <property type="evidence" value="ECO:0007669"/>
    <property type="project" value="EnsemblFungi"/>
</dbReference>
<evidence type="ECO:0000256" key="4">
    <source>
        <dbReference type="ARBA" id="ARBA00010550"/>
    </source>
</evidence>
<dbReference type="GO" id="GO:0005524">
    <property type="term" value="F:ATP binding"/>
    <property type="evidence" value="ECO:0007669"/>
    <property type="project" value="UniProtKB-KW"/>
</dbReference>
<keyword evidence="10" id="KW-0067">ATP-binding</keyword>
<feature type="domain" description="AAA+ ATPase" evidence="15">
    <location>
        <begin position="337"/>
        <end position="473"/>
    </location>
</feature>
<dbReference type="GO" id="GO:0007005">
    <property type="term" value="P:mitochondrion organization"/>
    <property type="evidence" value="ECO:0007669"/>
    <property type="project" value="TreeGrafter"/>
</dbReference>
<reference evidence="17" key="5">
    <citation type="submission" date="2018-04" db="UniProtKB">
        <authorList>
            <consortium name="EnsemblFungi"/>
        </authorList>
    </citation>
    <scope>IDENTIFICATION</scope>
    <source>
        <strain evidence="17">R3-111a-1</strain>
    </source>
</reference>
<comment type="subcellular location">
    <subcellularLocation>
        <location evidence="2">Membrane</location>
    </subcellularLocation>
</comment>
<evidence type="ECO:0000256" key="6">
    <source>
        <dbReference type="ARBA" id="ARBA00022723"/>
    </source>
</evidence>
<dbReference type="InterPro" id="IPR003593">
    <property type="entry name" value="AAA+_ATPase"/>
</dbReference>
<dbReference type="Gene3D" id="1.10.8.60">
    <property type="match status" value="1"/>
</dbReference>